<accession>A0A4R9GPZ2</accession>
<sequence length="119" mass="12869">MLRLSRRILALAVIVILVSAFGVTVAEAPLDLSGTYKAQGINPNGTKYKGTVTFKKNDIGSYDVIWSVGIRFQGTAMLDGDTVNADWGDNTPKVYTVKQGGKVLEGLWDHGNGIEILTR</sequence>
<dbReference type="Proteomes" id="UP000297855">
    <property type="component" value="Unassembled WGS sequence"/>
</dbReference>
<dbReference type="OrthoDB" id="329081at2"/>
<dbReference type="RefSeq" id="WP_135813235.1">
    <property type="nucleotide sequence ID" value="NZ_RQEV01000009.1"/>
</dbReference>
<protein>
    <submittedName>
        <fullName evidence="1">Fibronectin-binding protein</fullName>
    </submittedName>
</protein>
<dbReference type="EMBL" id="RQEV01000009">
    <property type="protein sequence ID" value="TGK18977.1"/>
    <property type="molecule type" value="Genomic_DNA"/>
</dbReference>
<gene>
    <name evidence="1" type="ORF">EHO61_08730</name>
</gene>
<comment type="caution">
    <text evidence="1">The sequence shown here is derived from an EMBL/GenBank/DDBJ whole genome shotgun (WGS) entry which is preliminary data.</text>
</comment>
<dbReference type="AlphaFoldDB" id="A0A4R9GPZ2"/>
<keyword evidence="2" id="KW-1185">Reference proteome</keyword>
<reference evidence="1" key="1">
    <citation type="journal article" date="2019" name="PLoS Negl. Trop. Dis.">
        <title>Revisiting the worldwide diversity of Leptospira species in the environment.</title>
        <authorList>
            <person name="Vincent A.T."/>
            <person name="Schiettekatte O."/>
            <person name="Bourhy P."/>
            <person name="Veyrier F.J."/>
            <person name="Picardeau M."/>
        </authorList>
    </citation>
    <scope>NUCLEOTIDE SEQUENCE [LARGE SCALE GENOMIC DNA]</scope>
    <source>
        <strain evidence="1">SCS5</strain>
    </source>
</reference>
<evidence type="ECO:0000313" key="1">
    <source>
        <dbReference type="EMBL" id="TGK18977.1"/>
    </source>
</evidence>
<name>A0A4R9GPZ2_9LEPT</name>
<evidence type="ECO:0000313" key="2">
    <source>
        <dbReference type="Proteomes" id="UP000297855"/>
    </source>
</evidence>
<proteinExistence type="predicted"/>
<organism evidence="1 2">
    <name type="scientific">Leptospira fluminis</name>
    <dbReference type="NCBI Taxonomy" id="2484979"/>
    <lineage>
        <taxon>Bacteria</taxon>
        <taxon>Pseudomonadati</taxon>
        <taxon>Spirochaetota</taxon>
        <taxon>Spirochaetia</taxon>
        <taxon>Leptospirales</taxon>
        <taxon>Leptospiraceae</taxon>
        <taxon>Leptospira</taxon>
    </lineage>
</organism>